<dbReference type="EMBL" id="JACRIW010000123">
    <property type="protein sequence ID" value="MBI5171220.1"/>
    <property type="molecule type" value="Genomic_DNA"/>
</dbReference>
<feature type="signal peptide" evidence="1">
    <location>
        <begin position="1"/>
        <end position="22"/>
    </location>
</feature>
<dbReference type="InterPro" id="IPR013783">
    <property type="entry name" value="Ig-like_fold"/>
</dbReference>
<accession>A0A933W3J3</accession>
<evidence type="ECO:0000259" key="2">
    <source>
        <dbReference type="Pfam" id="PF07705"/>
    </source>
</evidence>
<evidence type="ECO:0000313" key="4">
    <source>
        <dbReference type="EMBL" id="MBI5171220.1"/>
    </source>
</evidence>
<name>A0A933W3J3_UNCEI</name>
<feature type="domain" description="FlgD/Vpr Ig-like" evidence="3">
    <location>
        <begin position="1414"/>
        <end position="1474"/>
    </location>
</feature>
<reference evidence="4" key="1">
    <citation type="submission" date="2020-07" db="EMBL/GenBank/DDBJ databases">
        <title>Huge and variable diversity of episymbiotic CPR bacteria and DPANN archaea in groundwater ecosystems.</title>
        <authorList>
            <person name="He C.Y."/>
            <person name="Keren R."/>
            <person name="Whittaker M."/>
            <person name="Farag I.F."/>
            <person name="Doudna J."/>
            <person name="Cate J.H.D."/>
            <person name="Banfield J.F."/>
        </authorList>
    </citation>
    <scope>NUCLEOTIDE SEQUENCE</scope>
    <source>
        <strain evidence="4">NC_groundwater_1813_Pr3_B-0.1um_71_17</strain>
    </source>
</reference>
<evidence type="ECO:0000256" key="1">
    <source>
        <dbReference type="SAM" id="SignalP"/>
    </source>
</evidence>
<gene>
    <name evidence="4" type="ORF">HZA61_17165</name>
</gene>
<proteinExistence type="predicted"/>
<dbReference type="Proteomes" id="UP000696931">
    <property type="component" value="Unassembled WGS sequence"/>
</dbReference>
<protein>
    <submittedName>
        <fullName evidence="4">T9SS type A sorting domain-containing protein</fullName>
    </submittedName>
</protein>
<comment type="caution">
    <text evidence="4">The sequence shown here is derived from an EMBL/GenBank/DDBJ whole genome shotgun (WGS) entry which is preliminary data.</text>
</comment>
<feature type="domain" description="CARDB" evidence="2">
    <location>
        <begin position="704"/>
        <end position="775"/>
    </location>
</feature>
<sequence>MLRRILAATGLAVLFCVTPALANVKDARMKLRVPDAPYTLMVPGQSWTGDVELTAIPGTDVADIEFVGDGWDVLPVRTEGQREALASGTTITVRLNVLRANPSRPLTMVYTTGGETIEQRVNLRGLARERVRTRPLRRLTESEAALVPNVPGAASMKRAELPLRRVSRDAEGFLRGVVGDSVITNAESAGGRSTAETGARATTARDIRVRGRIVGQGPLANFGADGVYFAIYDEDTGLDAWLADGTTDANGNFDVTFSWDPCLFCDSQPDIYVYFETENSHVFTQSPVLEWEYSWETGVNADYTGTDLNIGTFMPGDQESDGVLYVHTAVTRLWRWFNGQGWNVPSVDVQCWDDDADPVSYYVSIGEIHMSAKRMFNTSSISHEYHHHWMENFSSNPAPNYCNGTCDTDADCGHCRWCQEPGNVVWIEGMPEFGERMAFNMFTSTYPLFTNDNRDVEQIDSCTTAVDDGNKTEGLFAAAVYDLVDTNNENDLVVPGVSIDNLSLDPKLPYQIMDQVAPTTVAAFFNEVANRTPGQKKNIWSTAMNGGVNLDTAAPGVVTGLVSTDHTINVLSGDATFTVKWNEAPDDWSGAGAYSVGFLPSPALPDTFVETTTTSFTTGFYSPGTYYACVRARDRFGRWSASYTSAGPYLLRTPDPADLHSIQPAGWARPVVPSGVNSNNTSSVPAPTSLFGTGGVTYWNAAGTNTGSDVTGTFDIVLMVDGDSADVSTATNVFPGNTFTSINQSGVFMTGGRHTFGAYYDGGEDIAETNEANNQWARQWSWSSTNFSSDVLQTHAAAPYRVAGHSAIPAGESIYYNSEGITGRTSTSQWTAFWAYATDMDDDSDVRLHVDALNADTSFTRAVLVSQKGAGYLDATLFNKTAAQTPWDHAVVNWNGGTSDFRFKLVTSTTFNFGDSLAFAFAPNDMMTMHSVSVPMGSLGDVVVTLRATPGDVVHLLWLDDSYTNGAISTYTASAVSDTNGLARLIVNVNAAANYGVVCYRDPKDGTAALPFTLQIERAPADLAVYTPSGWYSPVVPRPATDGTMVSVPMPDTLKSTPLPTYFNMGARNIGTIAAPATTSWMLVDGALAATYGYPTWNAGVSMNFVSTYAVYIRGGRHTLSHILDGQDLVEELVTNNNQYGEQYVWAPLQLAADVASTRQAPPDRTAGWTEVTNNAVLYFNSDGLRMPNLPPSGTENHWSAVAVMPAVSSDVDLRLHEPAKGTKTGFANPLTSSVWGSGLSDFVLANFHSTPFRTFDVGAIRYSGTDPYTVMATTSQRRTIPINGVLGTFTQGANDLLDLHEVWLEPGSWGVTLEPVSGTADLGFSVHDTTRWQGKSNNVASSWQALANENESASLVVTTAGWYCIAVWKTRTADLAQTVTYRIVLSNGSLDAADELPKRAAFGAPWPNPAAGPSSVTFALPSAGHVDLEVYDVSGARVRTLVRGERSAGQHTIAWDGRTDEGRRVPAGLYYLRFQGGGLRETRKIVRVE</sequence>
<dbReference type="InterPro" id="IPR011635">
    <property type="entry name" value="CARDB"/>
</dbReference>
<dbReference type="Pfam" id="PF13860">
    <property type="entry name" value="FlgD_ig"/>
    <property type="match status" value="1"/>
</dbReference>
<evidence type="ECO:0000313" key="5">
    <source>
        <dbReference type="Proteomes" id="UP000696931"/>
    </source>
</evidence>
<dbReference type="InterPro" id="IPR025965">
    <property type="entry name" value="FlgD/Vpr_Ig-like"/>
</dbReference>
<dbReference type="InterPro" id="IPR026444">
    <property type="entry name" value="Secre_tail"/>
</dbReference>
<dbReference type="Gene3D" id="2.60.40.4070">
    <property type="match status" value="1"/>
</dbReference>
<dbReference type="NCBIfam" id="TIGR04183">
    <property type="entry name" value="Por_Secre_tail"/>
    <property type="match status" value="1"/>
</dbReference>
<feature type="chain" id="PRO_5038048036" evidence="1">
    <location>
        <begin position="23"/>
        <end position="1490"/>
    </location>
</feature>
<organism evidence="4 5">
    <name type="scientific">Eiseniibacteriota bacterium</name>
    <dbReference type="NCBI Taxonomy" id="2212470"/>
    <lineage>
        <taxon>Bacteria</taxon>
        <taxon>Candidatus Eiseniibacteriota</taxon>
    </lineage>
</organism>
<keyword evidence="1" id="KW-0732">Signal</keyword>
<dbReference type="Pfam" id="PF07705">
    <property type="entry name" value="CARDB"/>
    <property type="match status" value="1"/>
</dbReference>
<dbReference type="Gene3D" id="2.60.40.10">
    <property type="entry name" value="Immunoglobulins"/>
    <property type="match status" value="1"/>
</dbReference>
<evidence type="ECO:0000259" key="3">
    <source>
        <dbReference type="Pfam" id="PF13860"/>
    </source>
</evidence>